<evidence type="ECO:0000259" key="3">
    <source>
        <dbReference type="PROSITE" id="PS51293"/>
    </source>
</evidence>
<dbReference type="GO" id="GO:0006357">
    <property type="term" value="P:regulation of transcription by RNA polymerase II"/>
    <property type="evidence" value="ECO:0007669"/>
    <property type="project" value="TreeGrafter"/>
</dbReference>
<evidence type="ECO:0000259" key="2">
    <source>
        <dbReference type="PROSITE" id="PS50090"/>
    </source>
</evidence>
<gene>
    <name evidence="4" type="primary">107366648</name>
</gene>
<dbReference type="GO" id="GO:0003713">
    <property type="term" value="F:transcription coactivator activity"/>
    <property type="evidence" value="ECO:0007669"/>
    <property type="project" value="TreeGrafter"/>
</dbReference>
<dbReference type="InterPro" id="IPR009057">
    <property type="entry name" value="Homeodomain-like_sf"/>
</dbReference>
<reference evidence="4" key="2">
    <citation type="submission" date="2015-06" db="UniProtKB">
        <authorList>
            <consortium name="EnsemblMetazoa"/>
        </authorList>
    </citation>
    <scope>IDENTIFICATION</scope>
</reference>
<reference evidence="5" key="1">
    <citation type="submission" date="2011-08" db="EMBL/GenBank/DDBJ databases">
        <authorList>
            <person name="Rombauts S."/>
        </authorList>
    </citation>
    <scope>NUCLEOTIDE SEQUENCE</scope>
    <source>
        <strain evidence="5">London</strain>
    </source>
</reference>
<dbReference type="GO" id="GO:0005634">
    <property type="term" value="C:nucleus"/>
    <property type="evidence" value="ECO:0007669"/>
    <property type="project" value="UniProtKB-SubCell"/>
</dbReference>
<feature type="domain" description="SANT" evidence="3">
    <location>
        <begin position="18"/>
        <end position="70"/>
    </location>
</feature>
<evidence type="ECO:0000313" key="5">
    <source>
        <dbReference type="Proteomes" id="UP000015104"/>
    </source>
</evidence>
<dbReference type="AlphaFoldDB" id="T1KRT9"/>
<name>T1KRT9_TETUR</name>
<dbReference type="Pfam" id="PF00249">
    <property type="entry name" value="Myb_DNA-binding"/>
    <property type="match status" value="1"/>
</dbReference>
<dbReference type="GO" id="GO:0070461">
    <property type="term" value="C:SAGA-type complex"/>
    <property type="evidence" value="ECO:0007669"/>
    <property type="project" value="TreeGrafter"/>
</dbReference>
<keyword evidence="5" id="KW-1185">Reference proteome</keyword>
<dbReference type="EnsemblMetazoa" id="tetur19g00690.1">
    <property type="protein sequence ID" value="tetur19g00690.1"/>
    <property type="gene ID" value="tetur19g00690"/>
</dbReference>
<proteinExistence type="predicted"/>
<accession>T1KRT9</accession>
<feature type="domain" description="Myb-like" evidence="2">
    <location>
        <begin position="23"/>
        <end position="66"/>
    </location>
</feature>
<dbReference type="GO" id="GO:0003682">
    <property type="term" value="F:chromatin binding"/>
    <property type="evidence" value="ECO:0007669"/>
    <property type="project" value="TreeGrafter"/>
</dbReference>
<dbReference type="Gene3D" id="1.10.10.60">
    <property type="entry name" value="Homeodomain-like"/>
    <property type="match status" value="1"/>
</dbReference>
<dbReference type="KEGG" id="tut:107366648"/>
<evidence type="ECO:0000313" key="4">
    <source>
        <dbReference type="EnsemblMetazoa" id="tetur19g00690.1"/>
    </source>
</evidence>
<dbReference type="Proteomes" id="UP000015104">
    <property type="component" value="Unassembled WGS sequence"/>
</dbReference>
<dbReference type="GO" id="GO:0006338">
    <property type="term" value="P:chromatin remodeling"/>
    <property type="evidence" value="ECO:0007669"/>
    <property type="project" value="TreeGrafter"/>
</dbReference>
<dbReference type="InterPro" id="IPR017884">
    <property type="entry name" value="SANT_dom"/>
</dbReference>
<dbReference type="EMBL" id="CAEY01000418">
    <property type="status" value="NOT_ANNOTATED_CDS"/>
    <property type="molecule type" value="Genomic_DNA"/>
</dbReference>
<dbReference type="InterPro" id="IPR056267">
    <property type="entry name" value="Ada2b_C"/>
</dbReference>
<dbReference type="OMA" id="KLKFNRT"/>
<protein>
    <submittedName>
        <fullName evidence="4">Uncharacterized protein</fullName>
    </submittedName>
</protein>
<dbReference type="Pfam" id="PF24533">
    <property type="entry name" value="Tri-helical_Ada2b_C"/>
    <property type="match status" value="1"/>
</dbReference>
<sequence>MDSSYCDSRDLENLSFPLLHPEWKASEEVALLEAVELYSFGNWGDISLYIPDKTTEEIKRHFVECYIKGNLGKLTWDSIKSKVNTVVDHTSNGNIEGPLSNILIQSLPPINHLTPAQQQQLGYMANRDDFEREYDNEVESLVAALTMNIKDEDDLDRDMNLAYIDIYNRRLAERLRRKYIVRQYELVNVFFKHLEEENEKLGRETINDEAKPREVKTIVKEEPPSSPQNAKTLLHRNNKKVQSSGATMKEKKLREGLKSFYQFLNREQLDELVTNLIKERELILRVKDLNRLRRTRRISYTKALPAISSKMNKEERKDSKNYEVTGKNTGFARKAASLGQKLNEITGGEAKSLIIRSEPKMSKQQAITSKGLQVYILDHSGRKERKESHRHNHVKMKNTLNSSSPESDKALLEKTSITLRSGCELLSEKERKLCTVLRLSPHQYINLKTLIIKEHLREREKGKYRSTLENIDENVLRKLTSFFYKNGWLRYGP</sequence>
<dbReference type="InterPro" id="IPR001005">
    <property type="entry name" value="SANT/Myb"/>
</dbReference>
<comment type="subcellular location">
    <subcellularLocation>
        <location evidence="1">Nucleus</location>
    </subcellularLocation>
</comment>
<dbReference type="PANTHER" id="PTHR12374:SF63">
    <property type="entry name" value="TRANSCRIPTIONAL ADAPTER 2-BETA"/>
    <property type="match status" value="1"/>
</dbReference>
<dbReference type="eggNOG" id="KOG0457">
    <property type="taxonomic scope" value="Eukaryota"/>
</dbReference>
<dbReference type="SMART" id="SM00717">
    <property type="entry name" value="SANT"/>
    <property type="match status" value="1"/>
</dbReference>
<evidence type="ECO:0000256" key="1">
    <source>
        <dbReference type="ARBA" id="ARBA00004123"/>
    </source>
</evidence>
<dbReference type="Pfam" id="PF22941">
    <property type="entry name" value="TADA2A-like_3rd"/>
    <property type="match status" value="1"/>
</dbReference>
<dbReference type="PANTHER" id="PTHR12374">
    <property type="entry name" value="TRANSCRIPTIONAL ADAPTOR 2 ADA2 -RELATED"/>
    <property type="match status" value="1"/>
</dbReference>
<dbReference type="SUPFAM" id="SSF46689">
    <property type="entry name" value="Homeodomain-like"/>
    <property type="match status" value="2"/>
</dbReference>
<dbReference type="STRING" id="32264.T1KRT9"/>
<dbReference type="Gene3D" id="1.10.10.10">
    <property type="entry name" value="Winged helix-like DNA-binding domain superfamily/Winged helix DNA-binding domain"/>
    <property type="match status" value="1"/>
</dbReference>
<dbReference type="CDD" id="cd00167">
    <property type="entry name" value="SANT"/>
    <property type="match status" value="1"/>
</dbReference>
<dbReference type="PROSITE" id="PS50090">
    <property type="entry name" value="MYB_LIKE"/>
    <property type="match status" value="1"/>
</dbReference>
<dbReference type="InterPro" id="IPR055141">
    <property type="entry name" value="TADA2A_B-like_dom"/>
</dbReference>
<dbReference type="PROSITE" id="PS51293">
    <property type="entry name" value="SANT"/>
    <property type="match status" value="1"/>
</dbReference>
<dbReference type="InterPro" id="IPR036388">
    <property type="entry name" value="WH-like_DNA-bd_sf"/>
</dbReference>
<dbReference type="HOGENOM" id="CLU_018273_4_2_1"/>
<dbReference type="OrthoDB" id="270417at2759"/>
<organism evidence="4 5">
    <name type="scientific">Tetranychus urticae</name>
    <name type="common">Two-spotted spider mite</name>
    <dbReference type="NCBI Taxonomy" id="32264"/>
    <lineage>
        <taxon>Eukaryota</taxon>
        <taxon>Metazoa</taxon>
        <taxon>Ecdysozoa</taxon>
        <taxon>Arthropoda</taxon>
        <taxon>Chelicerata</taxon>
        <taxon>Arachnida</taxon>
        <taxon>Acari</taxon>
        <taxon>Acariformes</taxon>
        <taxon>Trombidiformes</taxon>
        <taxon>Prostigmata</taxon>
        <taxon>Eleutherengona</taxon>
        <taxon>Raphignathae</taxon>
        <taxon>Tetranychoidea</taxon>
        <taxon>Tetranychidae</taxon>
        <taxon>Tetranychus</taxon>
    </lineage>
</organism>